<sequence>MTFTSNTYKLIGDVEIIFTDSGAPPQSSDYTILIVFHGGSFNGQLEDLAEGRKVFLDRLEQQIADSGEVLQGSRYLRTPPPPVVCYGYEVPSNIQVYEALTDPDSETPEESSFFDHKNPHSGNLADMDMRKRSDEPTITD</sequence>
<reference evidence="2 3" key="1">
    <citation type="submission" date="2024-02" db="EMBL/GenBank/DDBJ databases">
        <title>A draft genome for the cacao thread blight pathogen Marasmius crinis-equi.</title>
        <authorList>
            <person name="Cohen S.P."/>
            <person name="Baruah I.K."/>
            <person name="Amoako-Attah I."/>
            <person name="Bukari Y."/>
            <person name="Meinhardt L.W."/>
            <person name="Bailey B.A."/>
        </authorList>
    </citation>
    <scope>NUCLEOTIDE SEQUENCE [LARGE SCALE GENOMIC DNA]</scope>
    <source>
        <strain evidence="2 3">GH-76</strain>
    </source>
</reference>
<evidence type="ECO:0000313" key="2">
    <source>
        <dbReference type="EMBL" id="KAL0563660.1"/>
    </source>
</evidence>
<accession>A0ABR3ELG2</accession>
<organism evidence="2 3">
    <name type="scientific">Marasmius crinis-equi</name>
    <dbReference type="NCBI Taxonomy" id="585013"/>
    <lineage>
        <taxon>Eukaryota</taxon>
        <taxon>Fungi</taxon>
        <taxon>Dikarya</taxon>
        <taxon>Basidiomycota</taxon>
        <taxon>Agaricomycotina</taxon>
        <taxon>Agaricomycetes</taxon>
        <taxon>Agaricomycetidae</taxon>
        <taxon>Agaricales</taxon>
        <taxon>Marasmiineae</taxon>
        <taxon>Marasmiaceae</taxon>
        <taxon>Marasmius</taxon>
    </lineage>
</organism>
<feature type="compositionally biased region" description="Basic and acidic residues" evidence="1">
    <location>
        <begin position="127"/>
        <end position="140"/>
    </location>
</feature>
<evidence type="ECO:0000256" key="1">
    <source>
        <dbReference type="SAM" id="MobiDB-lite"/>
    </source>
</evidence>
<evidence type="ECO:0000313" key="3">
    <source>
        <dbReference type="Proteomes" id="UP001465976"/>
    </source>
</evidence>
<name>A0ABR3ELG2_9AGAR</name>
<gene>
    <name evidence="2" type="ORF">V5O48_018406</name>
</gene>
<comment type="caution">
    <text evidence="2">The sequence shown here is derived from an EMBL/GenBank/DDBJ whole genome shotgun (WGS) entry which is preliminary data.</text>
</comment>
<protein>
    <submittedName>
        <fullName evidence="2">Uncharacterized protein</fullName>
    </submittedName>
</protein>
<dbReference type="EMBL" id="JBAHYK010003307">
    <property type="protein sequence ID" value="KAL0563660.1"/>
    <property type="molecule type" value="Genomic_DNA"/>
</dbReference>
<feature type="region of interest" description="Disordered" evidence="1">
    <location>
        <begin position="100"/>
        <end position="140"/>
    </location>
</feature>
<keyword evidence="3" id="KW-1185">Reference proteome</keyword>
<proteinExistence type="predicted"/>
<dbReference type="Proteomes" id="UP001465976">
    <property type="component" value="Unassembled WGS sequence"/>
</dbReference>